<dbReference type="EMBL" id="KN832979">
    <property type="protein sequence ID" value="KIM87306.1"/>
    <property type="molecule type" value="Genomic_DNA"/>
</dbReference>
<dbReference type="InParanoid" id="A0A0C3G9K3"/>
<gene>
    <name evidence="2" type="ORF">PILCRDRAFT_85821</name>
</gene>
<dbReference type="HOGENOM" id="CLU_1133945_0_0_1"/>
<reference evidence="2 3" key="1">
    <citation type="submission" date="2014-04" db="EMBL/GenBank/DDBJ databases">
        <authorList>
            <consortium name="DOE Joint Genome Institute"/>
            <person name="Kuo A."/>
            <person name="Tarkka M."/>
            <person name="Buscot F."/>
            <person name="Kohler A."/>
            <person name="Nagy L.G."/>
            <person name="Floudas D."/>
            <person name="Copeland A."/>
            <person name="Barry K.W."/>
            <person name="Cichocki N."/>
            <person name="Veneault-Fourrey C."/>
            <person name="LaButti K."/>
            <person name="Lindquist E.A."/>
            <person name="Lipzen A."/>
            <person name="Lundell T."/>
            <person name="Morin E."/>
            <person name="Murat C."/>
            <person name="Sun H."/>
            <person name="Tunlid A."/>
            <person name="Henrissat B."/>
            <person name="Grigoriev I.V."/>
            <person name="Hibbett D.S."/>
            <person name="Martin F."/>
            <person name="Nordberg H.P."/>
            <person name="Cantor M.N."/>
            <person name="Hua S.X."/>
        </authorList>
    </citation>
    <scope>NUCLEOTIDE SEQUENCE [LARGE SCALE GENOMIC DNA]</scope>
    <source>
        <strain evidence="2 3">F 1598</strain>
    </source>
</reference>
<organism evidence="2 3">
    <name type="scientific">Piloderma croceum (strain F 1598)</name>
    <dbReference type="NCBI Taxonomy" id="765440"/>
    <lineage>
        <taxon>Eukaryota</taxon>
        <taxon>Fungi</taxon>
        <taxon>Dikarya</taxon>
        <taxon>Basidiomycota</taxon>
        <taxon>Agaricomycotina</taxon>
        <taxon>Agaricomycetes</taxon>
        <taxon>Agaricomycetidae</taxon>
        <taxon>Atheliales</taxon>
        <taxon>Atheliaceae</taxon>
        <taxon>Piloderma</taxon>
    </lineage>
</organism>
<evidence type="ECO:0000313" key="3">
    <source>
        <dbReference type="Proteomes" id="UP000054166"/>
    </source>
</evidence>
<keyword evidence="3" id="KW-1185">Reference proteome</keyword>
<feature type="compositionally biased region" description="Polar residues" evidence="1">
    <location>
        <begin position="54"/>
        <end position="71"/>
    </location>
</feature>
<accession>A0A0C3G9K3</accession>
<name>A0A0C3G9K3_PILCF</name>
<dbReference type="AlphaFoldDB" id="A0A0C3G9K3"/>
<dbReference type="Proteomes" id="UP000054166">
    <property type="component" value="Unassembled WGS sequence"/>
</dbReference>
<protein>
    <submittedName>
        <fullName evidence="2">Uncharacterized protein</fullName>
    </submittedName>
</protein>
<feature type="region of interest" description="Disordered" evidence="1">
    <location>
        <begin position="46"/>
        <end position="71"/>
    </location>
</feature>
<evidence type="ECO:0000313" key="2">
    <source>
        <dbReference type="EMBL" id="KIM87306.1"/>
    </source>
</evidence>
<sequence length="245" mass="27806">MKLLLLTRLSQQLSLTCLAKPSTKSTHLTNNDLEQLSSVVPEMYPHTHPRMRHPSTTQNPDNVTDKPSQMNRTTRFPSLLRMAYVCQFETEQNTDSDIHIEPSQVASASNARDYGGRRAYARFHCPDVVLRGEVIPLQTFPESRTGCLVRIQVVGRLDTQLRRVVLLEMAPVRWEAAMILNIISIGFQATLYSAKICPPEERFPEAVILMASAVRSIWVDITPSKLKHTPIVLRNWSILKFSSVR</sequence>
<proteinExistence type="predicted"/>
<evidence type="ECO:0000256" key="1">
    <source>
        <dbReference type="SAM" id="MobiDB-lite"/>
    </source>
</evidence>
<reference evidence="3" key="2">
    <citation type="submission" date="2015-01" db="EMBL/GenBank/DDBJ databases">
        <title>Evolutionary Origins and Diversification of the Mycorrhizal Mutualists.</title>
        <authorList>
            <consortium name="DOE Joint Genome Institute"/>
            <consortium name="Mycorrhizal Genomics Consortium"/>
            <person name="Kohler A."/>
            <person name="Kuo A."/>
            <person name="Nagy L.G."/>
            <person name="Floudas D."/>
            <person name="Copeland A."/>
            <person name="Barry K.W."/>
            <person name="Cichocki N."/>
            <person name="Veneault-Fourrey C."/>
            <person name="LaButti K."/>
            <person name="Lindquist E.A."/>
            <person name="Lipzen A."/>
            <person name="Lundell T."/>
            <person name="Morin E."/>
            <person name="Murat C."/>
            <person name="Riley R."/>
            <person name="Ohm R."/>
            <person name="Sun H."/>
            <person name="Tunlid A."/>
            <person name="Henrissat B."/>
            <person name="Grigoriev I.V."/>
            <person name="Hibbett D.S."/>
            <person name="Martin F."/>
        </authorList>
    </citation>
    <scope>NUCLEOTIDE SEQUENCE [LARGE SCALE GENOMIC DNA]</scope>
    <source>
        <strain evidence="3">F 1598</strain>
    </source>
</reference>